<organism evidence="6 7">
    <name type="scientific">Ventrimonas faecis</name>
    <dbReference type="NCBI Taxonomy" id="3133170"/>
    <lineage>
        <taxon>Bacteria</taxon>
        <taxon>Bacillati</taxon>
        <taxon>Bacillota</taxon>
        <taxon>Clostridia</taxon>
        <taxon>Lachnospirales</taxon>
        <taxon>Lachnospiraceae</taxon>
        <taxon>Ventrimonas</taxon>
    </lineage>
</organism>
<dbReference type="Gene3D" id="1.10.4200.10">
    <property type="entry name" value="Triphosphoribosyl-dephospho-CoA protein"/>
    <property type="match status" value="1"/>
</dbReference>
<keyword evidence="2 5" id="KW-0808">Transferase</keyword>
<dbReference type="EMBL" id="JBBMFJ010000002">
    <property type="protein sequence ID" value="MEQ2561938.1"/>
    <property type="molecule type" value="Genomic_DNA"/>
</dbReference>
<accession>A0ABV1HJ03</accession>
<comment type="caution">
    <text evidence="6">The sequence shown here is derived from an EMBL/GenBank/DDBJ whole genome shotgun (WGS) entry which is preliminary data.</text>
</comment>
<dbReference type="InterPro" id="IPR017551">
    <property type="entry name" value="TriPribosyl-deP-CoA_syn_CitG"/>
</dbReference>
<evidence type="ECO:0000256" key="4">
    <source>
        <dbReference type="ARBA" id="ARBA00022840"/>
    </source>
</evidence>
<gene>
    <name evidence="5 6" type="primary">citG</name>
    <name evidence="6" type="ORF">WMO41_01855</name>
</gene>
<dbReference type="Pfam" id="PF01874">
    <property type="entry name" value="CitG"/>
    <property type="match status" value="1"/>
</dbReference>
<dbReference type="GO" id="GO:0046917">
    <property type="term" value="F:triphosphoribosyl-dephospho-CoA synthase activity"/>
    <property type="evidence" value="ECO:0007669"/>
    <property type="project" value="UniProtKB-EC"/>
</dbReference>
<keyword evidence="3 5" id="KW-0547">Nucleotide-binding</keyword>
<protein>
    <recommendedName>
        <fullName evidence="5">Probable 2-(5''-triphosphoribosyl)-3'-dephosphocoenzyme-A synthase</fullName>
        <shortName evidence="5">2-(5''-triphosphoribosyl)-3'-dephospho-CoA synthase</shortName>
        <ecNumber evidence="5">2.4.2.52</ecNumber>
    </recommendedName>
</protein>
<comment type="catalytic activity">
    <reaction evidence="1 5">
        <text>3'-dephospho-CoA + ATP = 2'-(5''-triphospho-alpha-D-ribosyl)-3'-dephospho-CoA + adenine</text>
        <dbReference type="Rhea" id="RHEA:15117"/>
        <dbReference type="ChEBI" id="CHEBI:16708"/>
        <dbReference type="ChEBI" id="CHEBI:30616"/>
        <dbReference type="ChEBI" id="CHEBI:57328"/>
        <dbReference type="ChEBI" id="CHEBI:61378"/>
        <dbReference type="EC" id="2.4.2.52"/>
    </reaction>
</comment>
<evidence type="ECO:0000256" key="3">
    <source>
        <dbReference type="ARBA" id="ARBA00022741"/>
    </source>
</evidence>
<dbReference type="RefSeq" id="WP_349228370.1">
    <property type="nucleotide sequence ID" value="NZ_JBBMFJ010000002.1"/>
</dbReference>
<evidence type="ECO:0000313" key="7">
    <source>
        <dbReference type="Proteomes" id="UP001437460"/>
    </source>
</evidence>
<keyword evidence="4 5" id="KW-0067">ATP-binding</keyword>
<sequence>MISSIFSEECAYALMAEVGATPKPGLVDRHDSGAHTDMNYDTFAASTTAIVPYLTRMFEAGQAWESKDFNALFESIRPIGIEAEKAMFAATDGVNTHKGMIFSMGTIAAAAGLFYRRHEKFDAEKILMLAGYLCYDAMRKDFQKIDRKNPRTNGELLYLRYSTKGIRGEAQKGFPSVRTVSLPKLRSAFSSGQTENEAYLNTLLTLMANVDDTNVLSRTNTVIQGYVKSEAAQLLKIGGASTSQGMEALKKLNQKFIYMNVSPGGCADLLAVTILLYRLEQRNPQ</sequence>
<name>A0ABV1HJ03_9FIRM</name>
<evidence type="ECO:0000256" key="1">
    <source>
        <dbReference type="ARBA" id="ARBA00001210"/>
    </source>
</evidence>
<keyword evidence="7" id="KW-1185">Reference proteome</keyword>
<dbReference type="NCBIfam" id="TIGR03125">
    <property type="entry name" value="citrate_citG"/>
    <property type="match status" value="1"/>
</dbReference>
<comment type="similarity">
    <text evidence="5">Belongs to the CitG/MdcB family.</text>
</comment>
<dbReference type="EC" id="2.4.2.52" evidence="5"/>
<dbReference type="InterPro" id="IPR002736">
    <property type="entry name" value="CitG"/>
</dbReference>
<dbReference type="GO" id="GO:0016757">
    <property type="term" value="F:glycosyltransferase activity"/>
    <property type="evidence" value="ECO:0007669"/>
    <property type="project" value="UniProtKB-KW"/>
</dbReference>
<dbReference type="PANTHER" id="PTHR30201:SF2">
    <property type="entry name" value="2-(5''-TRIPHOSPHORIBOSYL)-3'-DEPHOSPHOCOENZYME-A SYNTHASE"/>
    <property type="match status" value="1"/>
</dbReference>
<dbReference type="Proteomes" id="UP001437460">
    <property type="component" value="Unassembled WGS sequence"/>
</dbReference>
<proteinExistence type="inferred from homology"/>
<evidence type="ECO:0000256" key="5">
    <source>
        <dbReference type="HAMAP-Rule" id="MF_00397"/>
    </source>
</evidence>
<evidence type="ECO:0000313" key="6">
    <source>
        <dbReference type="EMBL" id="MEQ2561938.1"/>
    </source>
</evidence>
<evidence type="ECO:0000256" key="2">
    <source>
        <dbReference type="ARBA" id="ARBA00022679"/>
    </source>
</evidence>
<dbReference type="PANTHER" id="PTHR30201">
    <property type="entry name" value="TRIPHOSPHORIBOSYL-DEPHOSPHO-COA SYNTHASE"/>
    <property type="match status" value="1"/>
</dbReference>
<dbReference type="HAMAP" id="MF_00397">
    <property type="entry name" value="CitG"/>
    <property type="match status" value="1"/>
</dbReference>
<keyword evidence="6" id="KW-0328">Glycosyltransferase</keyword>
<reference evidence="6 7" key="1">
    <citation type="submission" date="2024-03" db="EMBL/GenBank/DDBJ databases">
        <title>Human intestinal bacterial collection.</title>
        <authorList>
            <person name="Pauvert C."/>
            <person name="Hitch T.C.A."/>
            <person name="Clavel T."/>
        </authorList>
    </citation>
    <scope>NUCLEOTIDE SEQUENCE [LARGE SCALE GENOMIC DNA]</scope>
    <source>
        <strain evidence="6 7">CLA-AP-H27</strain>
    </source>
</reference>